<organism evidence="2 3">
    <name type="scientific">Colocasia esculenta</name>
    <name type="common">Wild taro</name>
    <name type="synonym">Arum esculentum</name>
    <dbReference type="NCBI Taxonomy" id="4460"/>
    <lineage>
        <taxon>Eukaryota</taxon>
        <taxon>Viridiplantae</taxon>
        <taxon>Streptophyta</taxon>
        <taxon>Embryophyta</taxon>
        <taxon>Tracheophyta</taxon>
        <taxon>Spermatophyta</taxon>
        <taxon>Magnoliopsida</taxon>
        <taxon>Liliopsida</taxon>
        <taxon>Araceae</taxon>
        <taxon>Aroideae</taxon>
        <taxon>Colocasieae</taxon>
        <taxon>Colocasia</taxon>
    </lineage>
</organism>
<sequence>MVRKALLFEDSLPIAENIKSSIVNKGAFNTTRTPHSNHNENKRRKGGNNTSKDKKIKVEEEPSIEYCKFCDKSGQREDACWKEMGACLRCGSHDHHIPNCPMLKDQNKGKQGASKRQGNLNVVIQAELPTGGGNDYEELENDGTGDEC</sequence>
<evidence type="ECO:0008006" key="4">
    <source>
        <dbReference type="Google" id="ProtNLM"/>
    </source>
</evidence>
<comment type="caution">
    <text evidence="2">The sequence shown here is derived from an EMBL/GenBank/DDBJ whole genome shotgun (WGS) entry which is preliminary data.</text>
</comment>
<reference evidence="2" key="1">
    <citation type="submission" date="2017-07" db="EMBL/GenBank/DDBJ databases">
        <title>Taro Niue Genome Assembly and Annotation.</title>
        <authorList>
            <person name="Atibalentja N."/>
            <person name="Keating K."/>
            <person name="Fields C.J."/>
        </authorList>
    </citation>
    <scope>NUCLEOTIDE SEQUENCE</scope>
    <source>
        <strain evidence="2">Niue_2</strain>
        <tissue evidence="2">Leaf</tissue>
    </source>
</reference>
<proteinExistence type="predicted"/>
<evidence type="ECO:0000313" key="2">
    <source>
        <dbReference type="EMBL" id="MQM09878.1"/>
    </source>
</evidence>
<keyword evidence="3" id="KW-1185">Reference proteome</keyword>
<dbReference type="Proteomes" id="UP000652761">
    <property type="component" value="Unassembled WGS sequence"/>
</dbReference>
<accession>A0A843WTQ8</accession>
<protein>
    <recommendedName>
        <fullName evidence="4">CCHC-type domain-containing protein</fullName>
    </recommendedName>
</protein>
<name>A0A843WTQ8_COLES</name>
<feature type="compositionally biased region" description="Polar residues" evidence="1">
    <location>
        <begin position="26"/>
        <end position="36"/>
    </location>
</feature>
<feature type="region of interest" description="Disordered" evidence="1">
    <location>
        <begin position="126"/>
        <end position="148"/>
    </location>
</feature>
<evidence type="ECO:0000256" key="1">
    <source>
        <dbReference type="SAM" id="MobiDB-lite"/>
    </source>
</evidence>
<feature type="compositionally biased region" description="Acidic residues" evidence="1">
    <location>
        <begin position="135"/>
        <end position="148"/>
    </location>
</feature>
<dbReference type="Gene3D" id="4.10.60.10">
    <property type="entry name" value="Zinc finger, CCHC-type"/>
    <property type="match status" value="1"/>
</dbReference>
<dbReference type="AlphaFoldDB" id="A0A843WTQ8"/>
<gene>
    <name evidence="2" type="ORF">Taro_042757</name>
</gene>
<dbReference type="EMBL" id="NMUH01004501">
    <property type="protein sequence ID" value="MQM09878.1"/>
    <property type="molecule type" value="Genomic_DNA"/>
</dbReference>
<evidence type="ECO:0000313" key="3">
    <source>
        <dbReference type="Proteomes" id="UP000652761"/>
    </source>
</evidence>
<feature type="region of interest" description="Disordered" evidence="1">
    <location>
        <begin position="26"/>
        <end position="57"/>
    </location>
</feature>